<dbReference type="InterPro" id="IPR033954">
    <property type="entry name" value="DiS-bond_Isoase_DsbC/G"/>
</dbReference>
<dbReference type="PANTHER" id="PTHR35272:SF3">
    <property type="entry name" value="THIOL:DISULFIDE INTERCHANGE PROTEIN DSBC"/>
    <property type="match status" value="1"/>
</dbReference>
<dbReference type="Proteomes" id="UP000243468">
    <property type="component" value="Unassembled WGS sequence"/>
</dbReference>
<evidence type="ECO:0000259" key="8">
    <source>
        <dbReference type="Pfam" id="PF10411"/>
    </source>
</evidence>
<feature type="signal peptide" evidence="7">
    <location>
        <begin position="1"/>
        <end position="20"/>
    </location>
</feature>
<evidence type="ECO:0000256" key="1">
    <source>
        <dbReference type="ARBA" id="ARBA00004418"/>
    </source>
</evidence>
<dbReference type="InterPro" id="IPR051470">
    <property type="entry name" value="Thiol:disulfide_interchange"/>
</dbReference>
<dbReference type="InterPro" id="IPR009094">
    <property type="entry name" value="DiS-bond_isomerase_DsbC/G_N_sf"/>
</dbReference>
<keyword evidence="3 7" id="KW-0732">Signal</keyword>
<proteinExistence type="inferred from homology"/>
<dbReference type="InterPro" id="IPR012336">
    <property type="entry name" value="Thioredoxin-like_fold"/>
</dbReference>
<evidence type="ECO:0000256" key="2">
    <source>
        <dbReference type="ARBA" id="ARBA00009813"/>
    </source>
</evidence>
<dbReference type="GO" id="GO:0042597">
    <property type="term" value="C:periplasmic space"/>
    <property type="evidence" value="ECO:0007669"/>
    <property type="project" value="UniProtKB-SubCell"/>
</dbReference>
<dbReference type="PROSITE" id="PS00194">
    <property type="entry name" value="THIOREDOXIN_1"/>
    <property type="match status" value="1"/>
</dbReference>
<organism evidence="10 11">
    <name type="scientific">Acinetobacter kookii</name>
    <dbReference type="NCBI Taxonomy" id="1226327"/>
    <lineage>
        <taxon>Bacteria</taxon>
        <taxon>Pseudomonadati</taxon>
        <taxon>Pseudomonadota</taxon>
        <taxon>Gammaproteobacteria</taxon>
        <taxon>Moraxellales</taxon>
        <taxon>Moraxellaceae</taxon>
        <taxon>Acinetobacter</taxon>
    </lineage>
</organism>
<comment type="similarity">
    <text evidence="2 7">Belongs to the thioredoxin family. DsbC subfamily.</text>
</comment>
<evidence type="ECO:0000256" key="6">
    <source>
        <dbReference type="ARBA" id="ARBA00023284"/>
    </source>
</evidence>
<keyword evidence="5" id="KW-1015">Disulfide bond</keyword>
<dbReference type="EMBL" id="FMYO01000015">
    <property type="protein sequence ID" value="SDC83321.1"/>
    <property type="molecule type" value="Genomic_DNA"/>
</dbReference>
<accession>A0A1G6PTM3</accession>
<dbReference type="InterPro" id="IPR018950">
    <property type="entry name" value="DiS-bond_isomerase_DsbC/G_N"/>
</dbReference>
<dbReference type="Pfam" id="PF13098">
    <property type="entry name" value="Thioredoxin_2"/>
    <property type="match status" value="1"/>
</dbReference>
<dbReference type="AlphaFoldDB" id="A0A1G6PTM3"/>
<dbReference type="CDD" id="cd03020">
    <property type="entry name" value="DsbA_DsbC_DsbG"/>
    <property type="match status" value="1"/>
</dbReference>
<dbReference type="Gene3D" id="3.10.450.70">
    <property type="entry name" value="Disulphide bond isomerase, DsbC/G, N-terminal"/>
    <property type="match status" value="1"/>
</dbReference>
<reference evidence="11" key="1">
    <citation type="submission" date="2016-09" db="EMBL/GenBank/DDBJ databases">
        <authorList>
            <person name="Varghese N."/>
            <person name="Submissions S."/>
        </authorList>
    </citation>
    <scope>NUCLEOTIDE SEQUENCE [LARGE SCALE GENOMIC DNA]</scope>
    <source>
        <strain evidence="11">ANC 4667</strain>
    </source>
</reference>
<evidence type="ECO:0000256" key="5">
    <source>
        <dbReference type="ARBA" id="ARBA00023157"/>
    </source>
</evidence>
<evidence type="ECO:0000256" key="4">
    <source>
        <dbReference type="ARBA" id="ARBA00022764"/>
    </source>
</evidence>
<evidence type="ECO:0000256" key="3">
    <source>
        <dbReference type="ARBA" id="ARBA00022729"/>
    </source>
</evidence>
<evidence type="ECO:0000313" key="10">
    <source>
        <dbReference type="EMBL" id="SDC83321.1"/>
    </source>
</evidence>
<protein>
    <recommendedName>
        <fullName evidence="7">Thiol:disulfide interchange protein</fullName>
    </recommendedName>
</protein>
<evidence type="ECO:0000256" key="7">
    <source>
        <dbReference type="RuleBase" id="RU364038"/>
    </source>
</evidence>
<dbReference type="SUPFAM" id="SSF54423">
    <property type="entry name" value="DsbC/DsbG N-terminal domain-like"/>
    <property type="match status" value="1"/>
</dbReference>
<dbReference type="PANTHER" id="PTHR35272">
    <property type="entry name" value="THIOL:DISULFIDE INTERCHANGE PROTEIN DSBC-RELATED"/>
    <property type="match status" value="1"/>
</dbReference>
<dbReference type="Pfam" id="PF10411">
    <property type="entry name" value="DsbC_N"/>
    <property type="match status" value="1"/>
</dbReference>
<dbReference type="OrthoDB" id="5298214at2"/>
<comment type="subcellular location">
    <subcellularLocation>
        <location evidence="1 7">Periplasm</location>
    </subcellularLocation>
</comment>
<dbReference type="SUPFAM" id="SSF52833">
    <property type="entry name" value="Thioredoxin-like"/>
    <property type="match status" value="1"/>
</dbReference>
<keyword evidence="6 7" id="KW-0676">Redox-active center</keyword>
<evidence type="ECO:0000259" key="9">
    <source>
        <dbReference type="Pfam" id="PF13098"/>
    </source>
</evidence>
<keyword evidence="4 7" id="KW-0574">Periplasm</keyword>
<dbReference type="RefSeq" id="WP_092820934.1">
    <property type="nucleotide sequence ID" value="NZ_BAABKJ010000012.1"/>
</dbReference>
<evidence type="ECO:0000313" key="11">
    <source>
        <dbReference type="Proteomes" id="UP000243468"/>
    </source>
</evidence>
<feature type="chain" id="PRO_5017098368" description="Thiol:disulfide interchange protein" evidence="7">
    <location>
        <begin position="21"/>
        <end position="233"/>
    </location>
</feature>
<dbReference type="InterPro" id="IPR036249">
    <property type="entry name" value="Thioredoxin-like_sf"/>
</dbReference>
<feature type="domain" description="Disulphide bond isomerase DsbC/G N-terminal" evidence="8">
    <location>
        <begin position="20"/>
        <end position="83"/>
    </location>
</feature>
<dbReference type="STRING" id="1226327.SAMN05421732_11519"/>
<gene>
    <name evidence="10" type="ORF">SAMN05421732_11519</name>
</gene>
<feature type="domain" description="Thioredoxin-like fold" evidence="9">
    <location>
        <begin position="108"/>
        <end position="227"/>
    </location>
</feature>
<dbReference type="InterPro" id="IPR017937">
    <property type="entry name" value="Thioredoxin_CS"/>
</dbReference>
<dbReference type="Gene3D" id="3.40.30.10">
    <property type="entry name" value="Glutaredoxin"/>
    <property type="match status" value="1"/>
</dbReference>
<keyword evidence="11" id="KW-1185">Reference proteome</keyword>
<sequence length="233" mass="25739">MIKKTLACALMSFISTLTLANVDTVKSNLSKQHPKLNIENIQATEMKGIYSGSMDGQVVYLGEEAQHILVGSMFRLSDQKNLTKDLILKQNSIDWKKLPLQDAVKTVRGNGKRQIAIFSDPNCPYCKQLETELSKLKDVTIYTFIYPIKTQSVAVSKQVFCEKDPALAWSNLIAKGIQPGANKSCANPIERNLSLGKTLGLTGTPAIIFSNGFKVMGAYPAQEIEKIWKELGL</sequence>
<comment type="function">
    <text evidence="7">Required for disulfide bond formation in some periplasmic proteins. Acts by transferring its disulfide bond to other proteins and is reduced in the process.</text>
</comment>
<name>A0A1G6PTM3_9GAMM</name>